<dbReference type="SUPFAM" id="SSF52151">
    <property type="entry name" value="FabD/lysophospholipase-like"/>
    <property type="match status" value="1"/>
</dbReference>
<keyword evidence="2" id="KW-0472">Membrane</keyword>
<evidence type="ECO:0000256" key="1">
    <source>
        <dbReference type="SAM" id="MobiDB-lite"/>
    </source>
</evidence>
<feature type="transmembrane region" description="Helical" evidence="2">
    <location>
        <begin position="159"/>
        <end position="179"/>
    </location>
</feature>
<dbReference type="OrthoDB" id="581211at2"/>
<dbReference type="InterPro" id="IPR016035">
    <property type="entry name" value="Acyl_Trfase/lysoPLipase"/>
</dbReference>
<proteinExistence type="predicted"/>
<dbReference type="Proteomes" id="UP000027451">
    <property type="component" value="Unassembled WGS sequence"/>
</dbReference>
<keyword evidence="2" id="KW-1133">Transmembrane helix</keyword>
<feature type="transmembrane region" description="Helical" evidence="2">
    <location>
        <begin position="321"/>
        <end position="340"/>
    </location>
</feature>
<feature type="transmembrane region" description="Helical" evidence="2">
    <location>
        <begin position="127"/>
        <end position="147"/>
    </location>
</feature>
<evidence type="ECO:0000313" key="3">
    <source>
        <dbReference type="EMBL" id="KDR25891.1"/>
    </source>
</evidence>
<evidence type="ECO:0008006" key="5">
    <source>
        <dbReference type="Google" id="ProtNLM"/>
    </source>
</evidence>
<dbReference type="EMBL" id="JFHD01000041">
    <property type="protein sequence ID" value="KDR25891.1"/>
    <property type="molecule type" value="Genomic_DNA"/>
</dbReference>
<feature type="transmembrane region" description="Helical" evidence="2">
    <location>
        <begin position="293"/>
        <end position="314"/>
    </location>
</feature>
<feature type="transmembrane region" description="Helical" evidence="2">
    <location>
        <begin position="191"/>
        <end position="211"/>
    </location>
</feature>
<gene>
    <name evidence="3" type="ORF">BG60_26735</name>
</gene>
<dbReference type="RefSeq" id="WP_033536303.1">
    <property type="nucleotide sequence ID" value="NZ_JFHD01000041.1"/>
</dbReference>
<feature type="transmembrane region" description="Helical" evidence="2">
    <location>
        <begin position="261"/>
        <end position="281"/>
    </location>
</feature>
<name>A0A656QA17_9BURK</name>
<comment type="caution">
    <text evidence="3">The sequence shown here is derived from an EMBL/GenBank/DDBJ whole genome shotgun (WGS) entry which is preliminary data.</text>
</comment>
<sequence length="857" mass="92174">MKPTWIVRLFAVVMPWLFLGLKRSMIPSTSCVVLAVFFYAVPQSQEVLHGLIEADFNTHQEVHRSLLSIVNATALMSYFLTSILLALSIWYSARLLCTVQFRLISPAAWTRPGGRYAGRQIRYAVTWLPRALGVASLAASMGALIFANYVHLNHYPGRVVIAIVGLGLIAPVLVAAVTLKRFLDGPSSWQVYAVTPAVLLYLVSVICFAAADGPRKVFVVSVIAALLPACLLAVLVLRRVAINGRGKGTLVKTRDVPLRRVLGRVGVLTLAGFIALGFLALSPSGIARSIGSASAIIGSLAALVMFLTGLQLALSWATQCVPGFTTAVVLLLIVPIGMVAKRNIGREAFEQQALRRMPHESTRGPASEVPVWGSKATAAGRESNGKSLDARDNPRVFPSLPLRQAAIEIHPRLYITASGGGVRAAIFTAQLLALADDASCGMFGEHIAATSSVSGGSLGIAAYLVTRQELVQHAWQTNRKMWDHCTPGAVPTETPLLDAVNRALVQDHLSATIVRGVTLDLVPFVKPGRGMALLDSWNDALKVSIVQSDLYRQEKEPTIARAILPFFKDDKPEALNMPLRDLTGSMQIQPTVYFNATDSEHGGIVWFSNKVADMPDCEYGSVPNAYKDDPTLCGALTVGQAVLHSARFPLITPPGAFPAEEELAVLVDGGYADDSGGQTLRYQVGEDKLRDSDSRLLEIDGNPPEHGKFCGLSSHESVIPVAVEALLLSRSARASLASQQLIDIVPPCSADAQNSGRCSLQATLDLEQVFKVTKHDKTQCARVHQAQVPPLGWYTGSRAAALIMKSVTMQVPSICRLVNLECRNPPRLDLNEDGDSDEPALPVPVVSVKPPVPIDPN</sequence>
<keyword evidence="4" id="KW-1185">Reference proteome</keyword>
<dbReference type="AlphaFoldDB" id="A0A656QA17"/>
<organism evidence="3 4">
    <name type="scientific">Caballeronia zhejiangensis</name>
    <dbReference type="NCBI Taxonomy" id="871203"/>
    <lineage>
        <taxon>Bacteria</taxon>
        <taxon>Pseudomonadati</taxon>
        <taxon>Pseudomonadota</taxon>
        <taxon>Betaproteobacteria</taxon>
        <taxon>Burkholderiales</taxon>
        <taxon>Burkholderiaceae</taxon>
        <taxon>Caballeronia</taxon>
    </lineage>
</organism>
<keyword evidence="2" id="KW-0812">Transmembrane</keyword>
<evidence type="ECO:0000313" key="4">
    <source>
        <dbReference type="Proteomes" id="UP000027451"/>
    </source>
</evidence>
<feature type="transmembrane region" description="Helical" evidence="2">
    <location>
        <begin position="217"/>
        <end position="240"/>
    </location>
</feature>
<accession>A0A656QA17</accession>
<reference evidence="3 4" key="1">
    <citation type="submission" date="2014-03" db="EMBL/GenBank/DDBJ databases">
        <title>Draft Genome Sequences of Four Burkholderia Strains.</title>
        <authorList>
            <person name="Liu X.Y."/>
            <person name="Li C.X."/>
            <person name="Xu J.H."/>
        </authorList>
    </citation>
    <scope>NUCLEOTIDE SEQUENCE [LARGE SCALE GENOMIC DNA]</scope>
    <source>
        <strain evidence="3 4">OP-1</strain>
    </source>
</reference>
<feature type="region of interest" description="Disordered" evidence="1">
    <location>
        <begin position="828"/>
        <end position="857"/>
    </location>
</feature>
<feature type="transmembrane region" description="Helical" evidence="2">
    <location>
        <begin position="75"/>
        <end position="93"/>
    </location>
</feature>
<evidence type="ECO:0000256" key="2">
    <source>
        <dbReference type="SAM" id="Phobius"/>
    </source>
</evidence>
<protein>
    <recommendedName>
        <fullName evidence="5">PNPLA domain-containing protein</fullName>
    </recommendedName>
</protein>
<feature type="region of interest" description="Disordered" evidence="1">
    <location>
        <begin position="355"/>
        <end position="390"/>
    </location>
</feature>
<dbReference type="Gene3D" id="3.40.1090.10">
    <property type="entry name" value="Cytosolic phospholipase A2 catalytic domain"/>
    <property type="match status" value="1"/>
</dbReference>